<keyword evidence="2" id="KW-1185">Reference proteome</keyword>
<sequence length="288" mass="29494">MAAVSLFIQKSFEVWPGKLNLAASGEGACDAVDAGMDAARDLSLSLLADAELLSAGTENPLPRGRAGRLAVEAMSVFRDLLPVAAMPPSLTAVPGAVCDAVLAAMLGAGSGKGGVEVALVSLGDVAAIHQEPGAILVQDASMPPVLAEFLNALGSDVRGGVAMGGIRSGIPTRGLLDSVTVQSKSAAIAGLAAATIADAAIGAVVDSGWKPRDRLLELAWRNRPVSAATGFVEPEQVWEALSSSVRCAMAIREKRLLRAAALGLKGRGRTIGPIDGDRLLRFGVSEWR</sequence>
<organism evidence="1 2">
    <name type="scientific">Parvibaculum lavamentivorans (strain DS-1 / DSM 13023 / NCIMB 13966)</name>
    <dbReference type="NCBI Taxonomy" id="402881"/>
    <lineage>
        <taxon>Bacteria</taxon>
        <taxon>Pseudomonadati</taxon>
        <taxon>Pseudomonadota</taxon>
        <taxon>Alphaproteobacteria</taxon>
        <taxon>Hyphomicrobiales</taxon>
        <taxon>Parvibaculaceae</taxon>
        <taxon>Parvibaculum</taxon>
    </lineage>
</organism>
<reference evidence="1 2" key="1">
    <citation type="journal article" date="2011" name="Stand. Genomic Sci.">
        <title>Complete genome sequence of Parvibaculum lavamentivorans type strain (DS-1(T)).</title>
        <authorList>
            <person name="Schleheck D."/>
            <person name="Weiss M."/>
            <person name="Pitluck S."/>
            <person name="Bruce D."/>
            <person name="Land M.L."/>
            <person name="Han S."/>
            <person name="Saunders E."/>
            <person name="Tapia R."/>
            <person name="Detter C."/>
            <person name="Brettin T."/>
            <person name="Han J."/>
            <person name="Woyke T."/>
            <person name="Goodwin L."/>
            <person name="Pennacchio L."/>
            <person name="Nolan M."/>
            <person name="Cook A.M."/>
            <person name="Kjelleberg S."/>
            <person name="Thomas T."/>
        </authorList>
    </citation>
    <scope>NUCLEOTIDE SEQUENCE [LARGE SCALE GENOMIC DNA]</scope>
    <source>
        <strain evidence="2">DS-1 / DSM 13023 / NCIMB 13966</strain>
    </source>
</reference>
<accession>A7HW51</accession>
<dbReference type="KEGG" id="pla:Plav_2525"/>
<dbReference type="InterPro" id="IPR003374">
    <property type="entry name" value="ApbE-like_sf"/>
</dbReference>
<dbReference type="STRING" id="402881.Plav_2525"/>
<evidence type="ECO:0008006" key="3">
    <source>
        <dbReference type="Google" id="ProtNLM"/>
    </source>
</evidence>
<dbReference type="EMBL" id="CP000774">
    <property type="protein sequence ID" value="ABS64134.1"/>
    <property type="molecule type" value="Genomic_DNA"/>
</dbReference>
<dbReference type="eggNOG" id="ENOG5034B8X">
    <property type="taxonomic scope" value="Bacteria"/>
</dbReference>
<dbReference type="Proteomes" id="UP000006377">
    <property type="component" value="Chromosome"/>
</dbReference>
<protein>
    <recommendedName>
        <fullName evidence="3">ApbE family lipoprotein</fullName>
    </recommendedName>
</protein>
<dbReference type="SUPFAM" id="SSF143631">
    <property type="entry name" value="ApbE-like"/>
    <property type="match status" value="1"/>
</dbReference>
<name>A7HW51_PARL1</name>
<evidence type="ECO:0000313" key="1">
    <source>
        <dbReference type="EMBL" id="ABS64134.1"/>
    </source>
</evidence>
<dbReference type="RefSeq" id="WP_012111445.1">
    <property type="nucleotide sequence ID" value="NC_009719.1"/>
</dbReference>
<dbReference type="OrthoDB" id="9821180at2"/>
<dbReference type="HOGENOM" id="CLU_965942_0_0_5"/>
<gene>
    <name evidence="1" type="ordered locus">Plav_2525</name>
</gene>
<dbReference type="AlphaFoldDB" id="A7HW51"/>
<evidence type="ECO:0000313" key="2">
    <source>
        <dbReference type="Proteomes" id="UP000006377"/>
    </source>
</evidence>
<proteinExistence type="predicted"/>